<dbReference type="AlphaFoldDB" id="A0A822Y774"/>
<reference evidence="1 2" key="1">
    <citation type="journal article" date="2020" name="Mol. Biol. Evol.">
        <title>Distinct Expression and Methylation Patterns for Genes with Different Fates following a Single Whole-Genome Duplication in Flowering Plants.</title>
        <authorList>
            <person name="Shi T."/>
            <person name="Rahmani R.S."/>
            <person name="Gugger P.F."/>
            <person name="Wang M."/>
            <person name="Li H."/>
            <person name="Zhang Y."/>
            <person name="Li Z."/>
            <person name="Wang Q."/>
            <person name="Van de Peer Y."/>
            <person name="Marchal K."/>
            <person name="Chen J."/>
        </authorList>
    </citation>
    <scope>NUCLEOTIDE SEQUENCE [LARGE SCALE GENOMIC DNA]</scope>
    <source>
        <tissue evidence="1">Leaf</tissue>
    </source>
</reference>
<name>A0A822Y774_NELNU</name>
<proteinExistence type="predicted"/>
<keyword evidence="2" id="KW-1185">Reference proteome</keyword>
<sequence>MGGLSAGTIDTHAIAIWRSCTISSSMLWYLISSTSNTSAVHSSLTTDWTHLGKSIPSSPNDARFGALPVSSSSNSTPKLYTSDLNVTLLVSTTSGAR</sequence>
<gene>
    <name evidence="1" type="ORF">HUJ06_028494</name>
</gene>
<organism evidence="1 2">
    <name type="scientific">Nelumbo nucifera</name>
    <name type="common">Sacred lotus</name>
    <dbReference type="NCBI Taxonomy" id="4432"/>
    <lineage>
        <taxon>Eukaryota</taxon>
        <taxon>Viridiplantae</taxon>
        <taxon>Streptophyta</taxon>
        <taxon>Embryophyta</taxon>
        <taxon>Tracheophyta</taxon>
        <taxon>Spermatophyta</taxon>
        <taxon>Magnoliopsida</taxon>
        <taxon>Proteales</taxon>
        <taxon>Nelumbonaceae</taxon>
        <taxon>Nelumbo</taxon>
    </lineage>
</organism>
<evidence type="ECO:0000313" key="1">
    <source>
        <dbReference type="EMBL" id="DAD27026.1"/>
    </source>
</evidence>
<dbReference type="Proteomes" id="UP000607653">
    <property type="component" value="Unassembled WGS sequence"/>
</dbReference>
<accession>A0A822Y774</accession>
<dbReference type="EMBL" id="DUZY01000002">
    <property type="protein sequence ID" value="DAD27026.1"/>
    <property type="molecule type" value="Genomic_DNA"/>
</dbReference>
<comment type="caution">
    <text evidence="1">The sequence shown here is derived from an EMBL/GenBank/DDBJ whole genome shotgun (WGS) entry which is preliminary data.</text>
</comment>
<evidence type="ECO:0000313" key="2">
    <source>
        <dbReference type="Proteomes" id="UP000607653"/>
    </source>
</evidence>
<protein>
    <submittedName>
        <fullName evidence="1">Uncharacterized protein</fullName>
    </submittedName>
</protein>